<dbReference type="OrthoDB" id="6064888at2"/>
<protein>
    <submittedName>
        <fullName evidence="3">von Willebrand factor type A domain-containing protein</fullName>
    </submittedName>
</protein>
<reference evidence="3 4" key="1">
    <citation type="submission" date="2016-10" db="EMBL/GenBank/DDBJ databases">
        <authorList>
            <person name="de Groot N.N."/>
        </authorList>
    </citation>
    <scope>NUCLEOTIDE SEQUENCE [LARGE SCALE GENOMIC DNA]</scope>
    <source>
        <strain evidence="3 4">DSM 22012</strain>
    </source>
</reference>
<evidence type="ECO:0000256" key="1">
    <source>
        <dbReference type="SAM" id="MobiDB-lite"/>
    </source>
</evidence>
<name>A0A1H6DSZ1_9GAMM</name>
<evidence type="ECO:0000313" key="3">
    <source>
        <dbReference type="EMBL" id="SEG88358.1"/>
    </source>
</evidence>
<accession>A0A1H6DSZ1</accession>
<evidence type="ECO:0000259" key="2">
    <source>
        <dbReference type="PROSITE" id="PS50234"/>
    </source>
</evidence>
<gene>
    <name evidence="3" type="ORF">SAMN05444390_10967</name>
</gene>
<organism evidence="3 4">
    <name type="scientific">Marinobacterium lutimaris</name>
    <dbReference type="NCBI Taxonomy" id="568106"/>
    <lineage>
        <taxon>Bacteria</taxon>
        <taxon>Pseudomonadati</taxon>
        <taxon>Pseudomonadota</taxon>
        <taxon>Gammaproteobacteria</taxon>
        <taxon>Oceanospirillales</taxon>
        <taxon>Oceanospirillaceae</taxon>
        <taxon>Marinobacterium</taxon>
    </lineage>
</organism>
<feature type="region of interest" description="Disordered" evidence="1">
    <location>
        <begin position="205"/>
        <end position="284"/>
    </location>
</feature>
<dbReference type="SMART" id="SM00327">
    <property type="entry name" value="VWA"/>
    <property type="match status" value="1"/>
</dbReference>
<dbReference type="Pfam" id="PF00092">
    <property type="entry name" value="VWA"/>
    <property type="match status" value="1"/>
</dbReference>
<dbReference type="RefSeq" id="WP_160115593.1">
    <property type="nucleotide sequence ID" value="NZ_FNVQ01000009.1"/>
</dbReference>
<evidence type="ECO:0000313" key="4">
    <source>
        <dbReference type="Proteomes" id="UP000236745"/>
    </source>
</evidence>
<dbReference type="AlphaFoldDB" id="A0A1H6DSZ1"/>
<feature type="domain" description="VWFA" evidence="2">
    <location>
        <begin position="414"/>
        <end position="559"/>
    </location>
</feature>
<feature type="compositionally biased region" description="Low complexity" evidence="1">
    <location>
        <begin position="215"/>
        <end position="244"/>
    </location>
</feature>
<proteinExistence type="predicted"/>
<dbReference type="Proteomes" id="UP000236745">
    <property type="component" value="Unassembled WGS sequence"/>
</dbReference>
<keyword evidence="4" id="KW-1185">Reference proteome</keyword>
<dbReference type="PROSITE" id="PS50234">
    <property type="entry name" value="VWFA"/>
    <property type="match status" value="1"/>
</dbReference>
<feature type="compositionally biased region" description="Basic and acidic residues" evidence="1">
    <location>
        <begin position="205"/>
        <end position="214"/>
    </location>
</feature>
<dbReference type="InterPro" id="IPR002035">
    <property type="entry name" value="VWF_A"/>
</dbReference>
<dbReference type="Gene3D" id="3.40.50.410">
    <property type="entry name" value="von Willebrand factor, type A domain"/>
    <property type="match status" value="1"/>
</dbReference>
<dbReference type="SUPFAM" id="SSF53300">
    <property type="entry name" value="vWA-like"/>
    <property type="match status" value="1"/>
</dbReference>
<dbReference type="EMBL" id="FNVQ01000009">
    <property type="protein sequence ID" value="SEG88358.1"/>
    <property type="molecule type" value="Genomic_DNA"/>
</dbReference>
<dbReference type="InterPro" id="IPR036465">
    <property type="entry name" value="vWFA_dom_sf"/>
</dbReference>
<sequence>MKTSLMNALPILASAYGQQFGVKVQMGGSGAWTNGETINIPMISNPDLRDLALGYLVHESAHVRLSDFRIAETTHGAFKHLINILEDVRIERWFYENDYPGTRQTLQVVWDHIGTKATPDEVAQADNLASLFLNYLLFRLRQEQYGLESTRPNFEALTQAIEAELPPGFFIRLDVLLAKHFDSMASTSDARQLAQAILEALKQAEEEANQEKDQQQQQDQANGADQDSAGDSQSGSGADQGDSGNSPGDLGDDQGHSGAGSDSSTQPQSEDSSGRGDGAGGGEKSLSIQILSETDLPSDMMDTVRQTLSDKAEEEFKSDPTGVSQAAQLNSCVGSEVRQDHGSHLLGEDTLKDGILGSSKLRAQVVGLLQAQTRARRSHREYGSRMDAKRLARAMAGERRIWKHNTQRQMVDTSVHILLDTSSSMGQSQSIANSATVSMALAISAVTKADVAVSIFPGIGAGVSPVIRRKAPVRSNVGRFAVRPHGGTPMAEGMFYAARELSTVTSKRKVMIVITDGAPNDGASVQYINRLVESEIDVYAIGIRSDAVRRYFKNFEVISCVDQLRTALFNLAKEFLKVA</sequence>